<reference evidence="1" key="1">
    <citation type="submission" date="2014-09" db="EMBL/GenBank/DDBJ databases">
        <authorList>
            <person name="Magalhaes I.L.F."/>
            <person name="Oliveira U."/>
            <person name="Santos F.R."/>
            <person name="Vidigal T.H.D.A."/>
            <person name="Brescovit A.D."/>
            <person name="Santos A.J."/>
        </authorList>
    </citation>
    <scope>NUCLEOTIDE SEQUENCE</scope>
    <source>
        <tissue evidence="1">Shoot tissue taken approximately 20 cm above the soil surface</tissue>
    </source>
</reference>
<dbReference type="EMBL" id="GBRH01249834">
    <property type="protein sequence ID" value="JAD48061.1"/>
    <property type="molecule type" value="Transcribed_RNA"/>
</dbReference>
<proteinExistence type="predicted"/>
<evidence type="ECO:0000313" key="1">
    <source>
        <dbReference type="EMBL" id="JAD48061.1"/>
    </source>
</evidence>
<accession>A0A0A9AAF8</accession>
<sequence length="49" mass="5821">MQIWRNIRVLAWRSSRASNGQLRSQDVLIKLLFYLVKDFVCRDLDGLLI</sequence>
<protein>
    <submittedName>
        <fullName evidence="1">Uncharacterized protein</fullName>
    </submittedName>
</protein>
<name>A0A0A9AAF8_ARUDO</name>
<dbReference type="AlphaFoldDB" id="A0A0A9AAF8"/>
<organism evidence="1">
    <name type="scientific">Arundo donax</name>
    <name type="common">Giant reed</name>
    <name type="synonym">Donax arundinaceus</name>
    <dbReference type="NCBI Taxonomy" id="35708"/>
    <lineage>
        <taxon>Eukaryota</taxon>
        <taxon>Viridiplantae</taxon>
        <taxon>Streptophyta</taxon>
        <taxon>Embryophyta</taxon>
        <taxon>Tracheophyta</taxon>
        <taxon>Spermatophyta</taxon>
        <taxon>Magnoliopsida</taxon>
        <taxon>Liliopsida</taxon>
        <taxon>Poales</taxon>
        <taxon>Poaceae</taxon>
        <taxon>PACMAD clade</taxon>
        <taxon>Arundinoideae</taxon>
        <taxon>Arundineae</taxon>
        <taxon>Arundo</taxon>
    </lineage>
</organism>
<reference evidence="1" key="2">
    <citation type="journal article" date="2015" name="Data Brief">
        <title>Shoot transcriptome of the giant reed, Arundo donax.</title>
        <authorList>
            <person name="Barrero R.A."/>
            <person name="Guerrero F.D."/>
            <person name="Moolhuijzen P."/>
            <person name="Goolsby J.A."/>
            <person name="Tidwell J."/>
            <person name="Bellgard S.E."/>
            <person name="Bellgard M.I."/>
        </authorList>
    </citation>
    <scope>NUCLEOTIDE SEQUENCE</scope>
    <source>
        <tissue evidence="1">Shoot tissue taken approximately 20 cm above the soil surface</tissue>
    </source>
</reference>